<sequence>MCTQVFIFVSKVLICFLNNFKLCILGRDVPAFVYIK</sequence>
<organism evidence="1">
    <name type="scientific">Anguilla anguilla</name>
    <name type="common">European freshwater eel</name>
    <name type="synonym">Muraena anguilla</name>
    <dbReference type="NCBI Taxonomy" id="7936"/>
    <lineage>
        <taxon>Eukaryota</taxon>
        <taxon>Metazoa</taxon>
        <taxon>Chordata</taxon>
        <taxon>Craniata</taxon>
        <taxon>Vertebrata</taxon>
        <taxon>Euteleostomi</taxon>
        <taxon>Actinopterygii</taxon>
        <taxon>Neopterygii</taxon>
        <taxon>Teleostei</taxon>
        <taxon>Anguilliformes</taxon>
        <taxon>Anguillidae</taxon>
        <taxon>Anguilla</taxon>
    </lineage>
</organism>
<evidence type="ECO:0000313" key="1">
    <source>
        <dbReference type="EMBL" id="JAH22381.1"/>
    </source>
</evidence>
<accession>A0A0E9QZN1</accession>
<reference evidence="1" key="2">
    <citation type="journal article" date="2015" name="Fish Shellfish Immunol.">
        <title>Early steps in the European eel (Anguilla anguilla)-Vibrio vulnificus interaction in the gills: Role of the RtxA13 toxin.</title>
        <authorList>
            <person name="Callol A."/>
            <person name="Pajuelo D."/>
            <person name="Ebbesson L."/>
            <person name="Teles M."/>
            <person name="MacKenzie S."/>
            <person name="Amaro C."/>
        </authorList>
    </citation>
    <scope>NUCLEOTIDE SEQUENCE</scope>
</reference>
<dbReference type="EMBL" id="GBXM01107761">
    <property type="protein sequence ID" value="JAH00816.1"/>
    <property type="molecule type" value="Transcribed_RNA"/>
</dbReference>
<dbReference type="AlphaFoldDB" id="A0A0E9QZN1"/>
<reference evidence="1" key="1">
    <citation type="submission" date="2014-11" db="EMBL/GenBank/DDBJ databases">
        <authorList>
            <person name="Amaro Gonzalez C."/>
        </authorList>
    </citation>
    <scope>NUCLEOTIDE SEQUENCE</scope>
</reference>
<protein>
    <submittedName>
        <fullName evidence="1">Uncharacterized protein</fullName>
    </submittedName>
</protein>
<name>A0A0E9QZN1_ANGAN</name>
<dbReference type="EMBL" id="GBXM01086196">
    <property type="protein sequence ID" value="JAH22381.1"/>
    <property type="molecule type" value="Transcribed_RNA"/>
</dbReference>
<proteinExistence type="predicted"/>